<comment type="similarity">
    <text evidence="2 7">Belongs to the E2F/DP family.</text>
</comment>
<dbReference type="SUPFAM" id="SSF46785">
    <property type="entry name" value="Winged helix' DNA-binding domain"/>
    <property type="match status" value="1"/>
</dbReference>
<dbReference type="SMART" id="SM01138">
    <property type="entry name" value="DP"/>
    <property type="match status" value="1"/>
</dbReference>
<dbReference type="Gene3D" id="1.10.10.10">
    <property type="entry name" value="Winged helix-like DNA-binding domain superfamily/Winged helix DNA-binding domain"/>
    <property type="match status" value="1"/>
</dbReference>
<evidence type="ECO:0000256" key="7">
    <source>
        <dbReference type="RuleBase" id="RU003796"/>
    </source>
</evidence>
<protein>
    <recommendedName>
        <fullName evidence="13">Transcription factor</fullName>
    </recommendedName>
</protein>
<evidence type="ECO:0000313" key="11">
    <source>
        <dbReference type="EMBL" id="CAF3920647.1"/>
    </source>
</evidence>
<keyword evidence="3 7" id="KW-0805">Transcription regulation</keyword>
<dbReference type="GO" id="GO:0051726">
    <property type="term" value="P:regulation of cell cycle"/>
    <property type="evidence" value="ECO:0007669"/>
    <property type="project" value="InterPro"/>
</dbReference>
<dbReference type="PANTHER" id="PTHR12548">
    <property type="entry name" value="TRANSCRIPTION FACTOR DP"/>
    <property type="match status" value="1"/>
</dbReference>
<evidence type="ECO:0000256" key="3">
    <source>
        <dbReference type="ARBA" id="ARBA00023015"/>
    </source>
</evidence>
<proteinExistence type="inferred from homology"/>
<feature type="domain" description="E2F/DP family winged-helix DNA-binding" evidence="10">
    <location>
        <begin position="102"/>
        <end position="187"/>
    </location>
</feature>
<dbReference type="GO" id="GO:0005667">
    <property type="term" value="C:transcription regulator complex"/>
    <property type="evidence" value="ECO:0007669"/>
    <property type="project" value="InterPro"/>
</dbReference>
<evidence type="ECO:0000256" key="2">
    <source>
        <dbReference type="ARBA" id="ARBA00010940"/>
    </source>
</evidence>
<dbReference type="SUPFAM" id="SSF144074">
    <property type="entry name" value="E2F-DP heterodimerization region"/>
    <property type="match status" value="1"/>
</dbReference>
<dbReference type="InterPro" id="IPR015648">
    <property type="entry name" value="Transcrpt_fac_DP"/>
</dbReference>
<dbReference type="Proteomes" id="UP000663874">
    <property type="component" value="Unassembled WGS sequence"/>
</dbReference>
<keyword evidence="4 7" id="KW-0238">DNA-binding</keyword>
<dbReference type="InterPro" id="IPR037241">
    <property type="entry name" value="E2F-DP_heterodim"/>
</dbReference>
<dbReference type="SMART" id="SM01372">
    <property type="entry name" value="E2F_TDP"/>
    <property type="match status" value="1"/>
</dbReference>
<feature type="domain" description="Transcription factor DP C-terminal" evidence="9">
    <location>
        <begin position="238"/>
        <end position="368"/>
    </location>
</feature>
<dbReference type="PANTHER" id="PTHR12548:SF9">
    <property type="entry name" value="TRANSCRIPTION FACTOR DP"/>
    <property type="match status" value="1"/>
</dbReference>
<dbReference type="InterPro" id="IPR003316">
    <property type="entry name" value="E2F_WHTH_DNA-bd_dom"/>
</dbReference>
<dbReference type="Pfam" id="PF02319">
    <property type="entry name" value="WHD_E2F_TDP"/>
    <property type="match status" value="1"/>
</dbReference>
<evidence type="ECO:0000259" key="10">
    <source>
        <dbReference type="SMART" id="SM01372"/>
    </source>
</evidence>
<evidence type="ECO:0000256" key="5">
    <source>
        <dbReference type="ARBA" id="ARBA00023163"/>
    </source>
</evidence>
<reference evidence="11" key="1">
    <citation type="submission" date="2021-02" db="EMBL/GenBank/DDBJ databases">
        <authorList>
            <person name="Nowell W R."/>
        </authorList>
    </citation>
    <scope>NUCLEOTIDE SEQUENCE</scope>
</reference>
<evidence type="ECO:0000256" key="1">
    <source>
        <dbReference type="ARBA" id="ARBA00004123"/>
    </source>
</evidence>
<dbReference type="Gene3D" id="1.20.140.80">
    <property type="entry name" value="Transcription factor DP"/>
    <property type="match status" value="1"/>
</dbReference>
<evidence type="ECO:0000256" key="4">
    <source>
        <dbReference type="ARBA" id="ARBA00023125"/>
    </source>
</evidence>
<dbReference type="GO" id="GO:0005634">
    <property type="term" value="C:nucleus"/>
    <property type="evidence" value="ECO:0007669"/>
    <property type="project" value="UniProtKB-SubCell"/>
</dbReference>
<dbReference type="AlphaFoldDB" id="A0A819INB5"/>
<keyword evidence="5 7" id="KW-0804">Transcription</keyword>
<organism evidence="11 12">
    <name type="scientific">Rotaria sordida</name>
    <dbReference type="NCBI Taxonomy" id="392033"/>
    <lineage>
        <taxon>Eukaryota</taxon>
        <taxon>Metazoa</taxon>
        <taxon>Spiralia</taxon>
        <taxon>Gnathifera</taxon>
        <taxon>Rotifera</taxon>
        <taxon>Eurotatoria</taxon>
        <taxon>Bdelloidea</taxon>
        <taxon>Philodinida</taxon>
        <taxon>Philodinidae</taxon>
        <taxon>Rotaria</taxon>
    </lineage>
</organism>
<comment type="caution">
    <text evidence="11">The sequence shown here is derived from an EMBL/GenBank/DDBJ whole genome shotgun (WGS) entry which is preliminary data.</text>
</comment>
<dbReference type="InterPro" id="IPR038168">
    <property type="entry name" value="TF_DP_C_sf"/>
</dbReference>
<evidence type="ECO:0000259" key="9">
    <source>
        <dbReference type="SMART" id="SM01138"/>
    </source>
</evidence>
<name>A0A819INB5_9BILA</name>
<dbReference type="GO" id="GO:0000981">
    <property type="term" value="F:DNA-binding transcription factor activity, RNA polymerase II-specific"/>
    <property type="evidence" value="ECO:0007669"/>
    <property type="project" value="TreeGrafter"/>
</dbReference>
<dbReference type="InterPro" id="IPR014889">
    <property type="entry name" value="Transc_factor_DP_C"/>
</dbReference>
<comment type="subcellular location">
    <subcellularLocation>
        <location evidence="1 7">Nucleus</location>
    </subcellularLocation>
</comment>
<feature type="compositionally biased region" description="Acidic residues" evidence="8">
    <location>
        <begin position="400"/>
        <end position="428"/>
    </location>
</feature>
<evidence type="ECO:0000256" key="6">
    <source>
        <dbReference type="ARBA" id="ARBA00023242"/>
    </source>
</evidence>
<dbReference type="FunFam" id="1.10.10.10:FF:000047">
    <property type="entry name" value="Transcription factor"/>
    <property type="match status" value="1"/>
</dbReference>
<gene>
    <name evidence="11" type="ORF">FNK824_LOCUS21599</name>
</gene>
<accession>A0A819INB5</accession>
<sequence length="436" mass="49823">MSSTEVPTLPSTSITERLPAIPIRPRVFHIVSPLTGSKATIITTDTTSSPNHAPVLIQAAQRINRSSLGQNSNSRKRVYPFTQECDTNAYLSTLAAHRHRERLSKGLRYFSKKVCNKVQAKKITSYNEVATELVGEYTIEEKRNLQLPENELAYEQKNIRRRVYDAINVLLAMNIITKDKKDIRWVGFPVNALFECELIDKKTIEIKETIQEKVRFVEDALLKSFLIFTNTTSILRCNDVFSLANLKYAIKWMIEKLVALRNLIRRNEQRREMMRFNNMCSLPFYAFGTTNGASIDSSFSRDGRDTILTFDRQVKIVNETECLHKLGLSKELRGNVKSQFNIEQARALLPEAFWDFATEMAMTGSLKTLFETRTSSSIKSRTSTTPVVFVPPSYFKVDDEPQEVEYEEEEAFEEDDDVLSISSDDDEIAQTSSPTC</sequence>
<evidence type="ECO:0000256" key="8">
    <source>
        <dbReference type="SAM" id="MobiDB-lite"/>
    </source>
</evidence>
<dbReference type="EMBL" id="CAJOBE010004189">
    <property type="protein sequence ID" value="CAF3920647.1"/>
    <property type="molecule type" value="Genomic_DNA"/>
</dbReference>
<evidence type="ECO:0000313" key="12">
    <source>
        <dbReference type="Proteomes" id="UP000663874"/>
    </source>
</evidence>
<feature type="region of interest" description="Disordered" evidence="8">
    <location>
        <begin position="399"/>
        <end position="436"/>
    </location>
</feature>
<keyword evidence="6 7" id="KW-0539">Nucleus</keyword>
<evidence type="ECO:0008006" key="13">
    <source>
        <dbReference type="Google" id="ProtNLM"/>
    </source>
</evidence>
<dbReference type="InterPro" id="IPR036390">
    <property type="entry name" value="WH_DNA-bd_sf"/>
</dbReference>
<dbReference type="InterPro" id="IPR036388">
    <property type="entry name" value="WH-like_DNA-bd_sf"/>
</dbReference>
<dbReference type="GO" id="GO:0000977">
    <property type="term" value="F:RNA polymerase II transcription regulatory region sequence-specific DNA binding"/>
    <property type="evidence" value="ECO:0007669"/>
    <property type="project" value="TreeGrafter"/>
</dbReference>
<dbReference type="Pfam" id="PF08781">
    <property type="entry name" value="DP"/>
    <property type="match status" value="1"/>
</dbReference>